<feature type="region of interest" description="Disordered" evidence="1">
    <location>
        <begin position="78"/>
        <end position="151"/>
    </location>
</feature>
<dbReference type="GO" id="GO:0030336">
    <property type="term" value="P:negative regulation of cell migration"/>
    <property type="evidence" value="ECO:0007669"/>
    <property type="project" value="TreeGrafter"/>
</dbReference>
<protein>
    <recommendedName>
        <fullName evidence="4">Protein FAM60A</fullName>
    </recommendedName>
</protein>
<feature type="region of interest" description="Disordered" evidence="1">
    <location>
        <begin position="257"/>
        <end position="280"/>
    </location>
</feature>
<dbReference type="Proteomes" id="UP001497525">
    <property type="component" value="Unassembled WGS sequence"/>
</dbReference>
<dbReference type="AlphaFoldDB" id="A0AAV2THK2"/>
<dbReference type="Pfam" id="PF15396">
    <property type="entry name" value="FAM60A"/>
    <property type="match status" value="1"/>
</dbReference>
<reference evidence="2" key="1">
    <citation type="submission" date="2024-06" db="EMBL/GenBank/DDBJ databases">
        <authorList>
            <person name="Liu X."/>
            <person name="Lenzi L."/>
            <person name="Haldenby T S."/>
            <person name="Uol C."/>
        </authorList>
    </citation>
    <scope>NUCLEOTIDE SEQUENCE</scope>
</reference>
<evidence type="ECO:0000256" key="1">
    <source>
        <dbReference type="SAM" id="MobiDB-lite"/>
    </source>
</evidence>
<dbReference type="PANTHER" id="PTHR13422:SF12">
    <property type="entry name" value="SIN3-HDAC COMPLEX-ASSOCIATED FACTOR"/>
    <property type="match status" value="1"/>
</dbReference>
<sequence>MGGGSGSGRAHFRSQSGCCICGTKSSSSRFTISQRYSEHFGDCFGPMAASRSGDLCNACVLCVKRWLQRGKRPGLFAQVLDSKSGPGPKHMKEITKRARRRQAKQANANKESGSKGEQLFTNSNTHRGTNNPNSGQSSCTRSTGGNQTSNLINSVHRGLQNASLCRNGHSNLAANNHPLLSELASSSGYTSNRSNVQSFLSEAMRLGATVPDQSLLGFPFTEGATLTRAAAARQLEAATALAAAAALASNGRCEVLSSSTPSRGHNAKDGTSPSTPSETSDYGSCGFGFSSGCSSRSSSYRCPTLSDTTGSCCSGSSCGGATFPPSYCGICSQRERGKKSRCCDSSKEKNFICPVCLCPVPERFLTHPLNRDGIVPTENNESTNSVDSAISCPSRTQSQRCAFEFRHPPPPPTSGNGAGTKSADEKAGSQNSAQSEPPVKNGDSQPSVGAPTTRRYNRRVVLPPVHMTHNAEVNSLLREIMERNSEAVNFDSREMHMAVQQELRLRNRTVNAARSTSDSISGRASTISSADGSLDVSCSNSLTAPNTCNSGGKDQCEHLPKRQRLQQCHCCHHCAEHSK</sequence>
<dbReference type="EMBL" id="CAXLJL010000290">
    <property type="protein sequence ID" value="CAL5136150.1"/>
    <property type="molecule type" value="Genomic_DNA"/>
</dbReference>
<comment type="caution">
    <text evidence="2">The sequence shown here is derived from an EMBL/GenBank/DDBJ whole genome shotgun (WGS) entry which is preliminary data.</text>
</comment>
<gene>
    <name evidence="2" type="ORF">CDAUBV1_LOCUS10230</name>
</gene>
<dbReference type="GO" id="GO:0070822">
    <property type="term" value="C:Sin3-type complex"/>
    <property type="evidence" value="ECO:0007669"/>
    <property type="project" value="TreeGrafter"/>
</dbReference>
<accession>A0AAV2THK2</accession>
<evidence type="ECO:0000313" key="2">
    <source>
        <dbReference type="EMBL" id="CAL5136150.1"/>
    </source>
</evidence>
<evidence type="ECO:0000313" key="3">
    <source>
        <dbReference type="Proteomes" id="UP001497525"/>
    </source>
</evidence>
<proteinExistence type="predicted"/>
<name>A0AAV2THK2_CALDB</name>
<evidence type="ECO:0008006" key="4">
    <source>
        <dbReference type="Google" id="ProtNLM"/>
    </source>
</evidence>
<organism evidence="2 3">
    <name type="scientific">Calicophoron daubneyi</name>
    <name type="common">Rumen fluke</name>
    <name type="synonym">Paramphistomum daubneyi</name>
    <dbReference type="NCBI Taxonomy" id="300641"/>
    <lineage>
        <taxon>Eukaryota</taxon>
        <taxon>Metazoa</taxon>
        <taxon>Spiralia</taxon>
        <taxon>Lophotrochozoa</taxon>
        <taxon>Platyhelminthes</taxon>
        <taxon>Trematoda</taxon>
        <taxon>Digenea</taxon>
        <taxon>Plagiorchiida</taxon>
        <taxon>Pronocephalata</taxon>
        <taxon>Paramphistomoidea</taxon>
        <taxon>Paramphistomidae</taxon>
        <taxon>Calicophoron</taxon>
    </lineage>
</organism>
<dbReference type="InterPro" id="IPR026065">
    <property type="entry name" value="FAM60A"/>
</dbReference>
<feature type="region of interest" description="Disordered" evidence="1">
    <location>
        <begin position="403"/>
        <end position="460"/>
    </location>
</feature>
<feature type="compositionally biased region" description="Polar residues" evidence="1">
    <location>
        <begin position="119"/>
        <end position="151"/>
    </location>
</feature>
<dbReference type="PANTHER" id="PTHR13422">
    <property type="entry name" value="SIN3-HDAC COMPLEX-ASSOCIATED FACTOR"/>
    <property type="match status" value="1"/>
</dbReference>